<dbReference type="RefSeq" id="WP_157452734.1">
    <property type="nucleotide sequence ID" value="NZ_LQQC01000011.1"/>
</dbReference>
<dbReference type="Proteomes" id="UP000243589">
    <property type="component" value="Unassembled WGS sequence"/>
</dbReference>
<dbReference type="AlphaFoldDB" id="A0A150H6F8"/>
<evidence type="ECO:0000256" key="2">
    <source>
        <dbReference type="SAM" id="Phobius"/>
    </source>
</evidence>
<feature type="chain" id="PRO_5007562473" description="Gram-positive cocci surface proteins LPxTG domain-containing protein" evidence="3">
    <location>
        <begin position="31"/>
        <end position="482"/>
    </location>
</feature>
<accession>A0A150H6F8</accession>
<evidence type="ECO:0008006" key="6">
    <source>
        <dbReference type="Google" id="ProtNLM"/>
    </source>
</evidence>
<feature type="region of interest" description="Disordered" evidence="1">
    <location>
        <begin position="378"/>
        <end position="456"/>
    </location>
</feature>
<keyword evidence="3" id="KW-0732">Signal</keyword>
<keyword evidence="2" id="KW-0812">Transmembrane</keyword>
<proteinExistence type="predicted"/>
<feature type="signal peptide" evidence="3">
    <location>
        <begin position="1"/>
        <end position="30"/>
    </location>
</feature>
<keyword evidence="2" id="KW-1133">Transmembrane helix</keyword>
<dbReference type="PATRIC" id="fig|479117.4.peg.1694"/>
<gene>
    <name evidence="4" type="ORF">Bravens_01708</name>
</gene>
<evidence type="ECO:0000256" key="3">
    <source>
        <dbReference type="SAM" id="SignalP"/>
    </source>
</evidence>
<feature type="compositionally biased region" description="Pro residues" evidence="1">
    <location>
        <begin position="384"/>
        <end position="409"/>
    </location>
</feature>
<dbReference type="EMBL" id="LQQC01000011">
    <property type="protein sequence ID" value="KXZ57686.1"/>
    <property type="molecule type" value="Genomic_DNA"/>
</dbReference>
<feature type="transmembrane region" description="Helical" evidence="2">
    <location>
        <begin position="457"/>
        <end position="477"/>
    </location>
</feature>
<keyword evidence="2" id="KW-0472">Membrane</keyword>
<keyword evidence="5" id="KW-1185">Reference proteome</keyword>
<sequence length="482" mass="51175">MKNLLTALKTSALIILTAIMAFAVSGPAAADDDFYGPGLWHKEGVHKTFYGAYLTIDGKPSYCLDAGLPSPRPQHFKGAEPTSVRTPQTAWLLAEYADSKDSSRQAALSAFVKLDKALPHRHTMKVRTPKELGKKFAKAADMFTQMRKDAKDFAGPYTLTLALKHRDGKVFATPTLTSAAGKELDWPVDVVMTGGSEDLRTQVPAGTEVSVSAPPGALVSVEATAAGLPSTDVLVYKPTDGKRVQNVTTGIPAKVTAKATANTQLPFAPTAETTAEVSSDGSITDTVNITGAPPNSTLSVIARAYHSDSEPVQSAEPQGTLVDEQELTARIDGDGKAQLTTEAVEGKPGWTTWTVEILESERSDGWVSDWGIPEETVYWEEPPEPTPPPKEPTPSEEPTPSDTPTPEESPTPKETSSAPTEQPEPKPESTPEAGGEETPTPQEPKQAETLPRTGADWRVGAGMGLVLLGIGAAAVGFTRKRS</sequence>
<evidence type="ECO:0000256" key="1">
    <source>
        <dbReference type="SAM" id="MobiDB-lite"/>
    </source>
</evidence>
<feature type="compositionally biased region" description="Low complexity" evidence="1">
    <location>
        <begin position="410"/>
        <end position="421"/>
    </location>
</feature>
<name>A0A150H6F8_9MICO</name>
<protein>
    <recommendedName>
        <fullName evidence="6">Gram-positive cocci surface proteins LPxTG domain-containing protein</fullName>
    </recommendedName>
</protein>
<organism evidence="4 5">
    <name type="scientific">Brevibacterium ravenspurgense</name>
    <dbReference type="NCBI Taxonomy" id="479117"/>
    <lineage>
        <taxon>Bacteria</taxon>
        <taxon>Bacillati</taxon>
        <taxon>Actinomycetota</taxon>
        <taxon>Actinomycetes</taxon>
        <taxon>Micrococcales</taxon>
        <taxon>Brevibacteriaceae</taxon>
        <taxon>Brevibacterium</taxon>
    </lineage>
</organism>
<evidence type="ECO:0000313" key="5">
    <source>
        <dbReference type="Proteomes" id="UP000243589"/>
    </source>
</evidence>
<evidence type="ECO:0000313" key="4">
    <source>
        <dbReference type="EMBL" id="KXZ57686.1"/>
    </source>
</evidence>
<reference evidence="4 5" key="1">
    <citation type="submission" date="2016-01" db="EMBL/GenBank/DDBJ databases">
        <title>Use of Whole Genome Sequencing to ascertain that Brevibacterium massiliense (Roux, Raoult 2009) is a later heterotypic synonym of Brevibacterium ravenspurgense (Mages 2008).</title>
        <authorList>
            <person name="Bernier A.-M."/>
            <person name="Burdz T."/>
            <person name="Huynh C."/>
            <person name="Pachecho A.L."/>
            <person name="Wiebe D."/>
            <person name="Bonner C."/>
            <person name="Bernard K."/>
        </authorList>
    </citation>
    <scope>NUCLEOTIDE SEQUENCE [LARGE SCALE GENOMIC DNA]</scope>
    <source>
        <strain evidence="4 5">CCUG56047</strain>
    </source>
</reference>
<comment type="caution">
    <text evidence="4">The sequence shown here is derived from an EMBL/GenBank/DDBJ whole genome shotgun (WGS) entry which is preliminary data.</text>
</comment>